<feature type="domain" description="Protein kinase" evidence="14">
    <location>
        <begin position="3"/>
        <end position="283"/>
    </location>
</feature>
<reference evidence="15 16" key="1">
    <citation type="submission" date="2024-01" db="EMBL/GenBank/DDBJ databases">
        <title>The genomes of 5 underutilized Papilionoideae crops provide insights into root nodulation and disease resistanc.</title>
        <authorList>
            <person name="Yuan L."/>
        </authorList>
    </citation>
    <scope>NUCLEOTIDE SEQUENCE [LARGE SCALE GENOMIC DNA]</scope>
    <source>
        <strain evidence="15">ZHUSHIDOU_FW_LH</strain>
        <tissue evidence="15">Leaf</tissue>
    </source>
</reference>
<dbReference type="SMART" id="SM00220">
    <property type="entry name" value="S_TKc"/>
    <property type="match status" value="1"/>
</dbReference>
<keyword evidence="10" id="KW-0472">Membrane</keyword>
<dbReference type="FunFam" id="1.10.510.10:FF:000590">
    <property type="entry name" value="PR5-like receptor kinase"/>
    <property type="match status" value="1"/>
</dbReference>
<dbReference type="PROSITE" id="PS00108">
    <property type="entry name" value="PROTEIN_KINASE_ST"/>
    <property type="match status" value="1"/>
</dbReference>
<evidence type="ECO:0000256" key="1">
    <source>
        <dbReference type="ARBA" id="ARBA00004479"/>
    </source>
</evidence>
<comment type="caution">
    <text evidence="15">The sequence shown here is derived from an EMBL/GenBank/DDBJ whole genome shotgun (WGS) entry which is preliminary data.</text>
</comment>
<evidence type="ECO:0000259" key="14">
    <source>
        <dbReference type="PROSITE" id="PS50011"/>
    </source>
</evidence>
<keyword evidence="11" id="KW-0325">Glycoprotein</keyword>
<feature type="binding site" evidence="12">
    <location>
        <position position="31"/>
    </location>
    <ligand>
        <name>ATP</name>
        <dbReference type="ChEBI" id="CHEBI:30616"/>
    </ligand>
</feature>
<evidence type="ECO:0000256" key="3">
    <source>
        <dbReference type="ARBA" id="ARBA00022679"/>
    </source>
</evidence>
<evidence type="ECO:0000256" key="4">
    <source>
        <dbReference type="ARBA" id="ARBA00022692"/>
    </source>
</evidence>
<dbReference type="Pfam" id="PF00069">
    <property type="entry name" value="Pkinase"/>
    <property type="match status" value="1"/>
</dbReference>
<protein>
    <recommendedName>
        <fullName evidence="14">Protein kinase domain-containing protein</fullName>
    </recommendedName>
</protein>
<comment type="similarity">
    <text evidence="13">Belongs to the protein kinase superfamily.</text>
</comment>
<evidence type="ECO:0000256" key="9">
    <source>
        <dbReference type="ARBA" id="ARBA00022989"/>
    </source>
</evidence>
<dbReference type="InterPro" id="IPR017441">
    <property type="entry name" value="Protein_kinase_ATP_BS"/>
</dbReference>
<evidence type="ECO:0000256" key="5">
    <source>
        <dbReference type="ARBA" id="ARBA00022729"/>
    </source>
</evidence>
<keyword evidence="4" id="KW-0812">Transmembrane</keyword>
<evidence type="ECO:0000313" key="15">
    <source>
        <dbReference type="EMBL" id="KAK7247149.1"/>
    </source>
</evidence>
<keyword evidence="6 12" id="KW-0547">Nucleotide-binding</keyword>
<evidence type="ECO:0000256" key="6">
    <source>
        <dbReference type="ARBA" id="ARBA00022741"/>
    </source>
</evidence>
<evidence type="ECO:0000256" key="10">
    <source>
        <dbReference type="ARBA" id="ARBA00023136"/>
    </source>
</evidence>
<keyword evidence="16" id="KW-1185">Reference proteome</keyword>
<dbReference type="InterPro" id="IPR000719">
    <property type="entry name" value="Prot_kinase_dom"/>
</dbReference>
<dbReference type="PANTHER" id="PTHR27009">
    <property type="entry name" value="RUST RESISTANCE KINASE LR10-RELATED"/>
    <property type="match status" value="1"/>
</dbReference>
<evidence type="ECO:0000256" key="7">
    <source>
        <dbReference type="ARBA" id="ARBA00022777"/>
    </source>
</evidence>
<evidence type="ECO:0000256" key="8">
    <source>
        <dbReference type="ARBA" id="ARBA00022840"/>
    </source>
</evidence>
<evidence type="ECO:0000256" key="11">
    <source>
        <dbReference type="ARBA" id="ARBA00023180"/>
    </source>
</evidence>
<keyword evidence="5" id="KW-0732">Signal</keyword>
<comment type="subcellular location">
    <subcellularLocation>
        <location evidence="1">Membrane</location>
        <topology evidence="1">Single-pass type I membrane protein</topology>
    </subcellularLocation>
</comment>
<dbReference type="Gene3D" id="1.10.510.10">
    <property type="entry name" value="Transferase(Phosphotransferase) domain 1"/>
    <property type="match status" value="1"/>
</dbReference>
<gene>
    <name evidence="15" type="ORF">RIF29_42026</name>
</gene>
<dbReference type="InterPro" id="IPR008271">
    <property type="entry name" value="Ser/Thr_kinase_AS"/>
</dbReference>
<evidence type="ECO:0000256" key="13">
    <source>
        <dbReference type="RuleBase" id="RU000304"/>
    </source>
</evidence>
<dbReference type="PROSITE" id="PS50011">
    <property type="entry name" value="PROTEIN_KINASE_DOM"/>
    <property type="match status" value="1"/>
</dbReference>
<dbReference type="PIRSF" id="PIRSF000654">
    <property type="entry name" value="Integrin-linked_kinase"/>
    <property type="match status" value="1"/>
</dbReference>
<evidence type="ECO:0000256" key="2">
    <source>
        <dbReference type="ARBA" id="ARBA00022527"/>
    </source>
</evidence>
<organism evidence="15 16">
    <name type="scientific">Crotalaria pallida</name>
    <name type="common">Smooth rattlebox</name>
    <name type="synonym">Crotalaria striata</name>
    <dbReference type="NCBI Taxonomy" id="3830"/>
    <lineage>
        <taxon>Eukaryota</taxon>
        <taxon>Viridiplantae</taxon>
        <taxon>Streptophyta</taxon>
        <taxon>Embryophyta</taxon>
        <taxon>Tracheophyta</taxon>
        <taxon>Spermatophyta</taxon>
        <taxon>Magnoliopsida</taxon>
        <taxon>eudicotyledons</taxon>
        <taxon>Gunneridae</taxon>
        <taxon>Pentapetalae</taxon>
        <taxon>rosids</taxon>
        <taxon>fabids</taxon>
        <taxon>Fabales</taxon>
        <taxon>Fabaceae</taxon>
        <taxon>Papilionoideae</taxon>
        <taxon>50 kb inversion clade</taxon>
        <taxon>genistoids sensu lato</taxon>
        <taxon>core genistoids</taxon>
        <taxon>Crotalarieae</taxon>
        <taxon>Crotalaria</taxon>
    </lineage>
</organism>
<keyword evidence="2 13" id="KW-0723">Serine/threonine-protein kinase</keyword>
<dbReference type="GO" id="GO:0005524">
    <property type="term" value="F:ATP binding"/>
    <property type="evidence" value="ECO:0007669"/>
    <property type="project" value="UniProtKB-UniRule"/>
</dbReference>
<dbReference type="SUPFAM" id="SSF56112">
    <property type="entry name" value="Protein kinase-like (PK-like)"/>
    <property type="match status" value="1"/>
</dbReference>
<dbReference type="Proteomes" id="UP001372338">
    <property type="component" value="Unassembled WGS sequence"/>
</dbReference>
<dbReference type="Gene3D" id="3.30.200.20">
    <property type="entry name" value="Phosphorylase Kinase, domain 1"/>
    <property type="match status" value="1"/>
</dbReference>
<name>A0AAN9E6K2_CROPI</name>
<evidence type="ECO:0000313" key="16">
    <source>
        <dbReference type="Proteomes" id="UP001372338"/>
    </source>
</evidence>
<dbReference type="CDD" id="cd14066">
    <property type="entry name" value="STKc_IRAK"/>
    <property type="match status" value="1"/>
</dbReference>
<dbReference type="InterPro" id="IPR011009">
    <property type="entry name" value="Kinase-like_dom_sf"/>
</dbReference>
<dbReference type="InterPro" id="IPR045874">
    <property type="entry name" value="LRK10/LRL21-25-like"/>
</dbReference>
<dbReference type="FunFam" id="3.30.200.20:FF:000178">
    <property type="entry name" value="serine/threonine-protein kinase PBS1-like"/>
    <property type="match status" value="1"/>
</dbReference>
<keyword evidence="9" id="KW-1133">Transmembrane helix</keyword>
<dbReference type="EMBL" id="JAYWIO010000008">
    <property type="protein sequence ID" value="KAK7247149.1"/>
    <property type="molecule type" value="Genomic_DNA"/>
</dbReference>
<accession>A0AAN9E6K2</accession>
<dbReference type="PROSITE" id="PS00107">
    <property type="entry name" value="PROTEIN_KINASE_ATP"/>
    <property type="match status" value="1"/>
</dbReference>
<evidence type="ECO:0000256" key="12">
    <source>
        <dbReference type="PROSITE-ProRule" id="PRU10141"/>
    </source>
</evidence>
<keyword evidence="3" id="KW-0808">Transferase</keyword>
<sequence>MTKNFKHKLGEGGFGSVYRAELRSKRIVAVKVLRKSQTNAQQFINEVATIGRIRHVNVVQLIGYCAERTKRALVYEFMHNGSLEKYTFSQEQENIIDIPTLSYEKMYHISLGVARGIQYLHRGCDMQIIHFDIKPHNILLDENFNPKISDFGLAKLYSKDESVLSLTAARGTFGYMAPELLYKNIGRVSSKADVYSFGMLLMEMAGRKKNMNAVENSWQNYFARWVYDQFEETIEVSNVTEEEKNIAKKMIVIASKCIQMKPDDRPSMNKVIEMLEGDDDDVLQDVLPADPEPLLTWHRMSTAGHENGFDGIEIHHELCVEEQTA</sequence>
<keyword evidence="7" id="KW-0418">Kinase</keyword>
<proteinExistence type="inferred from homology"/>
<dbReference type="GO" id="GO:0004674">
    <property type="term" value="F:protein serine/threonine kinase activity"/>
    <property type="evidence" value="ECO:0007669"/>
    <property type="project" value="UniProtKB-KW"/>
</dbReference>
<dbReference type="GO" id="GO:0016020">
    <property type="term" value="C:membrane"/>
    <property type="evidence" value="ECO:0007669"/>
    <property type="project" value="UniProtKB-SubCell"/>
</dbReference>
<keyword evidence="8 12" id="KW-0067">ATP-binding</keyword>
<dbReference type="AlphaFoldDB" id="A0AAN9E6K2"/>